<dbReference type="EMBL" id="CBLX010000017">
    <property type="protein sequence ID" value="CDG40460.1"/>
    <property type="molecule type" value="Genomic_DNA"/>
</dbReference>
<comment type="caution">
    <text evidence="4">The sequence shown here is derived from an EMBL/GenBank/DDBJ whole genome shotgun (WGS) entry which is preliminary data.</text>
</comment>
<dbReference type="Pfam" id="PF00795">
    <property type="entry name" value="CN_hydrolase"/>
    <property type="match status" value="1"/>
</dbReference>
<dbReference type="InterPro" id="IPR044149">
    <property type="entry name" value="Nitrilases_CHs"/>
</dbReference>
<proteinExistence type="inferred from homology"/>
<dbReference type="PANTHER" id="PTHR46044">
    <property type="entry name" value="NITRILASE"/>
    <property type="match status" value="1"/>
</dbReference>
<keyword evidence="4" id="KW-0378">Hydrolase</keyword>
<dbReference type="AlphaFoldDB" id="A0A060QHL9"/>
<dbReference type="GO" id="GO:0051410">
    <property type="term" value="P:detoxification of nitrogen compound"/>
    <property type="evidence" value="ECO:0007669"/>
    <property type="project" value="TreeGrafter"/>
</dbReference>
<evidence type="ECO:0000256" key="1">
    <source>
        <dbReference type="ARBA" id="ARBA00008129"/>
    </source>
</evidence>
<feature type="active site" description="Proton acceptor" evidence="2">
    <location>
        <position position="48"/>
    </location>
</feature>
<dbReference type="InterPro" id="IPR000132">
    <property type="entry name" value="Nitrilase/CN_hydratase_CS"/>
</dbReference>
<name>A0A060QHL9_9PROT</name>
<dbReference type="PROSITE" id="PS00921">
    <property type="entry name" value="NITRIL_CHT_2"/>
    <property type="match status" value="1"/>
</dbReference>
<reference evidence="4 5" key="1">
    <citation type="journal article" date="2014" name="Genome Biol. Evol.">
        <title>Acetic acid bacteria genomes reveal functional traits for adaptation to life in insect guts.</title>
        <authorList>
            <person name="Chouaia B."/>
            <person name="Gaiarsa S."/>
            <person name="Crotti E."/>
            <person name="Comandatore F."/>
            <person name="Degli Esposti M."/>
            <person name="Ricci I."/>
            <person name="Alma A."/>
            <person name="Favia G."/>
            <person name="Bandi C."/>
            <person name="Daffonchio D."/>
        </authorList>
    </citation>
    <scope>NUCLEOTIDE SEQUENCE [LARGE SCALE GENOMIC DNA]</scope>
    <source>
        <strain evidence="4 5">SF2.1</strain>
    </source>
</reference>
<dbReference type="RefSeq" id="WP_035444275.1">
    <property type="nucleotide sequence ID" value="NZ_CBLX010000017.1"/>
</dbReference>
<reference evidence="4 5" key="2">
    <citation type="journal article" date="2014" name="PLoS ONE">
        <title>Evolution of mitochondria reconstructed from the energy metabolism of living bacteria.</title>
        <authorList>
            <person name="Degli Esposti M."/>
            <person name="Chouaia B."/>
            <person name="Comandatore F."/>
            <person name="Crotti E."/>
            <person name="Sassera D."/>
            <person name="Lievens P.M."/>
            <person name="Daffonchio D."/>
            <person name="Bandi C."/>
        </authorList>
    </citation>
    <scope>NUCLEOTIDE SEQUENCE [LARGE SCALE GENOMIC DNA]</scope>
    <source>
        <strain evidence="4 5">SF2.1</strain>
    </source>
</reference>
<dbReference type="InterPro" id="IPR036526">
    <property type="entry name" value="C-N_Hydrolase_sf"/>
</dbReference>
<dbReference type="InterPro" id="IPR003010">
    <property type="entry name" value="C-N_Hydrolase"/>
</dbReference>
<evidence type="ECO:0000259" key="3">
    <source>
        <dbReference type="PROSITE" id="PS50263"/>
    </source>
</evidence>
<evidence type="ECO:0000313" key="5">
    <source>
        <dbReference type="Proteomes" id="UP000027583"/>
    </source>
</evidence>
<dbReference type="PROSITE" id="PS50263">
    <property type="entry name" value="CN_HYDROLASE"/>
    <property type="match status" value="1"/>
</dbReference>
<accession>A0A060QHL9</accession>
<protein>
    <submittedName>
        <fullName evidence="4">Nitrilase</fullName>
        <ecNumber evidence="4">3.5.5.7</ecNumber>
    </submittedName>
</protein>
<dbReference type="Gene3D" id="3.60.110.10">
    <property type="entry name" value="Carbon-nitrogen hydrolase"/>
    <property type="match status" value="1"/>
</dbReference>
<dbReference type="PANTHER" id="PTHR46044:SF1">
    <property type="entry name" value="CN HYDROLASE DOMAIN-CONTAINING PROTEIN"/>
    <property type="match status" value="1"/>
</dbReference>
<dbReference type="eggNOG" id="COG0388">
    <property type="taxonomic scope" value="Bacteria"/>
</dbReference>
<evidence type="ECO:0000313" key="4">
    <source>
        <dbReference type="EMBL" id="CDG40460.1"/>
    </source>
</evidence>
<dbReference type="CDD" id="cd07564">
    <property type="entry name" value="nitrilases_CHs"/>
    <property type="match status" value="1"/>
</dbReference>
<dbReference type="GO" id="GO:0018762">
    <property type="term" value="F:aliphatic nitrilase activity"/>
    <property type="evidence" value="ECO:0007669"/>
    <property type="project" value="UniProtKB-EC"/>
</dbReference>
<feature type="domain" description="CN hydrolase" evidence="3">
    <location>
        <begin position="8"/>
        <end position="284"/>
    </location>
</feature>
<dbReference type="PROSITE" id="PS00920">
    <property type="entry name" value="NITRIL_CHT_1"/>
    <property type="match status" value="1"/>
</dbReference>
<gene>
    <name evidence="4" type="ORF">ASAP_2415</name>
</gene>
<evidence type="ECO:0000256" key="2">
    <source>
        <dbReference type="PROSITE-ProRule" id="PRU10139"/>
    </source>
</evidence>
<organism evidence="4 5">
    <name type="scientific">Asaia bogorensis</name>
    <dbReference type="NCBI Taxonomy" id="91915"/>
    <lineage>
        <taxon>Bacteria</taxon>
        <taxon>Pseudomonadati</taxon>
        <taxon>Pseudomonadota</taxon>
        <taxon>Alphaproteobacteria</taxon>
        <taxon>Acetobacterales</taxon>
        <taxon>Acetobacteraceae</taxon>
        <taxon>Asaia</taxon>
    </lineage>
</organism>
<dbReference type="SUPFAM" id="SSF56317">
    <property type="entry name" value="Carbon-nitrogen hydrolase"/>
    <property type="match status" value="1"/>
</dbReference>
<dbReference type="Proteomes" id="UP000027583">
    <property type="component" value="Unassembled WGS sequence"/>
</dbReference>
<dbReference type="GO" id="GO:0018822">
    <property type="term" value="F:nitrile hydratase activity"/>
    <property type="evidence" value="ECO:0007669"/>
    <property type="project" value="TreeGrafter"/>
</dbReference>
<dbReference type="EC" id="3.5.5.7" evidence="4"/>
<sequence length="342" mass="36981">MSLKHPRYKVAVVQAAPVFLDLDATIDKTIALIKEAAASGAALIAFPETFIPGYPWHIWLDSPAWSIGKGFTSRYFDNSLAYDSPEADRLRKAVREAGITAVLGLSERFEGSLYIAQWILGPDGETIATRRKLRVTHVERTVYGEGDGSDLAVHDIPGLGRVGALCCWEHIQPLTKYAMYAQNEQVHVGAWPSFSLYEPFAYALSAEVNNAASRVYAVEGGCFVLAPCAVVSEAMLDELCDTPAKRELLRAGGAAARIYGPDGRELVAPLAPDEEGLLYADIDLSAIPVAKASADPVGHYSRPDVTRLLFNPARARRVEYVMPGETSPVDTASLAFPLASEG</sequence>
<comment type="similarity">
    <text evidence="1">Belongs to the carbon-nitrogen hydrolase superfamily. Nitrilase family.</text>
</comment>